<dbReference type="EMBL" id="KV745321">
    <property type="protein sequence ID" value="OCK75406.1"/>
    <property type="molecule type" value="Genomic_DNA"/>
</dbReference>
<name>A0A8E2E105_9PEZI</name>
<organism evidence="1 2">
    <name type="scientific">Lepidopterella palustris CBS 459.81</name>
    <dbReference type="NCBI Taxonomy" id="1314670"/>
    <lineage>
        <taxon>Eukaryota</taxon>
        <taxon>Fungi</taxon>
        <taxon>Dikarya</taxon>
        <taxon>Ascomycota</taxon>
        <taxon>Pezizomycotina</taxon>
        <taxon>Dothideomycetes</taxon>
        <taxon>Pleosporomycetidae</taxon>
        <taxon>Mytilinidiales</taxon>
        <taxon>Argynnaceae</taxon>
        <taxon>Lepidopterella</taxon>
    </lineage>
</organism>
<dbReference type="InterPro" id="IPR015813">
    <property type="entry name" value="Pyrv/PenolPyrv_kinase-like_dom"/>
</dbReference>
<dbReference type="PANTHER" id="PTHR42905">
    <property type="entry name" value="PHOSPHOENOLPYRUVATE CARBOXYLASE"/>
    <property type="match status" value="1"/>
</dbReference>
<evidence type="ECO:0000313" key="2">
    <source>
        <dbReference type="Proteomes" id="UP000250266"/>
    </source>
</evidence>
<dbReference type="Gene3D" id="3.20.20.60">
    <property type="entry name" value="Phosphoenolpyruvate-binding domains"/>
    <property type="match status" value="1"/>
</dbReference>
<proteinExistence type="predicted"/>
<dbReference type="Pfam" id="PF13714">
    <property type="entry name" value="PEP_mutase"/>
    <property type="match status" value="1"/>
</dbReference>
<sequence length="227" mass="24166">MLAQAFRALHVPSNPIVLTNIYEAVTARAIVGLPCMKALATASYAVAAAAGVADDDMTLETNLAAPLSVDWQDGYGNRLEKGITEIINLGVVGINLEDSENERKEMFPLDAAVDRIKRVLAIARAKGVPDFTIDARTDALLHGLPLSEAIDQGKVYLEAGATTVFGEVIELTRAFQGRLNVSMALAGGYLTIKDLRSIGVARISIGPALQFKAMEAFALEAKKLLGN</sequence>
<dbReference type="Proteomes" id="UP000250266">
    <property type="component" value="Unassembled WGS sequence"/>
</dbReference>
<dbReference type="AlphaFoldDB" id="A0A8E2E105"/>
<evidence type="ECO:0000313" key="1">
    <source>
        <dbReference type="EMBL" id="OCK75406.1"/>
    </source>
</evidence>
<gene>
    <name evidence="1" type="ORF">K432DRAFT_437557</name>
</gene>
<dbReference type="InterPro" id="IPR039556">
    <property type="entry name" value="ICL/PEPM"/>
</dbReference>
<accession>A0A8E2E105</accession>
<keyword evidence="2" id="KW-1185">Reference proteome</keyword>
<keyword evidence="1" id="KW-0670">Pyruvate</keyword>
<dbReference type="OrthoDB" id="429143at2759"/>
<reference evidence="1 2" key="1">
    <citation type="journal article" date="2016" name="Nat. Commun.">
        <title>Ectomycorrhizal ecology is imprinted in the genome of the dominant symbiotic fungus Cenococcum geophilum.</title>
        <authorList>
            <consortium name="DOE Joint Genome Institute"/>
            <person name="Peter M."/>
            <person name="Kohler A."/>
            <person name="Ohm R.A."/>
            <person name="Kuo A."/>
            <person name="Krutzmann J."/>
            <person name="Morin E."/>
            <person name="Arend M."/>
            <person name="Barry K.W."/>
            <person name="Binder M."/>
            <person name="Choi C."/>
            <person name="Clum A."/>
            <person name="Copeland A."/>
            <person name="Grisel N."/>
            <person name="Haridas S."/>
            <person name="Kipfer T."/>
            <person name="LaButti K."/>
            <person name="Lindquist E."/>
            <person name="Lipzen A."/>
            <person name="Maire R."/>
            <person name="Meier B."/>
            <person name="Mihaltcheva S."/>
            <person name="Molinier V."/>
            <person name="Murat C."/>
            <person name="Poggeler S."/>
            <person name="Quandt C.A."/>
            <person name="Sperisen C."/>
            <person name="Tritt A."/>
            <person name="Tisserant E."/>
            <person name="Crous P.W."/>
            <person name="Henrissat B."/>
            <person name="Nehls U."/>
            <person name="Egli S."/>
            <person name="Spatafora J.W."/>
            <person name="Grigoriev I.V."/>
            <person name="Martin F.M."/>
        </authorList>
    </citation>
    <scope>NUCLEOTIDE SEQUENCE [LARGE SCALE GENOMIC DNA]</scope>
    <source>
        <strain evidence="1 2">CBS 459.81</strain>
    </source>
</reference>
<dbReference type="SUPFAM" id="SSF51621">
    <property type="entry name" value="Phosphoenolpyruvate/pyruvate domain"/>
    <property type="match status" value="1"/>
</dbReference>
<dbReference type="PANTHER" id="PTHR42905:SF16">
    <property type="entry name" value="CARBOXYPHOSPHONOENOLPYRUVATE PHOSPHONOMUTASE-LIKE PROTEIN (AFU_ORTHOLOGUE AFUA_5G07230)"/>
    <property type="match status" value="1"/>
</dbReference>
<dbReference type="InterPro" id="IPR040442">
    <property type="entry name" value="Pyrv_kinase-like_dom_sf"/>
</dbReference>
<dbReference type="GO" id="GO:0003824">
    <property type="term" value="F:catalytic activity"/>
    <property type="evidence" value="ECO:0007669"/>
    <property type="project" value="InterPro"/>
</dbReference>
<dbReference type="CDD" id="cd00377">
    <property type="entry name" value="ICL_PEPM"/>
    <property type="match status" value="1"/>
</dbReference>
<protein>
    <submittedName>
        <fullName evidence="1">Phosphoenolpyruvate/pyruvate domain-containing protein</fullName>
    </submittedName>
</protein>